<dbReference type="AlphaFoldDB" id="A0A383DHG8"/>
<dbReference type="Pfam" id="PF10396">
    <property type="entry name" value="TrmE_N"/>
    <property type="match status" value="1"/>
</dbReference>
<dbReference type="Gene3D" id="3.30.1360.120">
    <property type="entry name" value="Probable tRNA modification gtpase trme, domain 1"/>
    <property type="match status" value="1"/>
</dbReference>
<accession>A0A383DHG8</accession>
<sequence length="66" mass="6803">VNNTIAAIATPAGEGGLSIIRFSGTGALKIAQKLFRTPAGNPANEFLPHKVHFGSIQDPATGECID</sequence>
<proteinExistence type="predicted"/>
<protein>
    <recommendedName>
        <fullName evidence="1">GTP-binding protein TrmE N-terminal domain-containing protein</fullName>
    </recommendedName>
</protein>
<feature type="non-terminal residue" evidence="2">
    <location>
        <position position="66"/>
    </location>
</feature>
<dbReference type="EMBL" id="UINC01217362">
    <property type="protein sequence ID" value="SVE43927.1"/>
    <property type="molecule type" value="Genomic_DNA"/>
</dbReference>
<feature type="domain" description="GTP-binding protein TrmE N-terminal" evidence="1">
    <location>
        <begin position="4"/>
        <end position="66"/>
    </location>
</feature>
<organism evidence="2">
    <name type="scientific">marine metagenome</name>
    <dbReference type="NCBI Taxonomy" id="408172"/>
    <lineage>
        <taxon>unclassified sequences</taxon>
        <taxon>metagenomes</taxon>
        <taxon>ecological metagenomes</taxon>
    </lineage>
</organism>
<gene>
    <name evidence="2" type="ORF">METZ01_LOCUS496781</name>
</gene>
<name>A0A383DHG8_9ZZZZ</name>
<evidence type="ECO:0000313" key="2">
    <source>
        <dbReference type="EMBL" id="SVE43927.1"/>
    </source>
</evidence>
<feature type="non-terminal residue" evidence="2">
    <location>
        <position position="1"/>
    </location>
</feature>
<evidence type="ECO:0000259" key="1">
    <source>
        <dbReference type="Pfam" id="PF10396"/>
    </source>
</evidence>
<reference evidence="2" key="1">
    <citation type="submission" date="2018-05" db="EMBL/GenBank/DDBJ databases">
        <authorList>
            <person name="Lanie J.A."/>
            <person name="Ng W.-L."/>
            <person name="Kazmierczak K.M."/>
            <person name="Andrzejewski T.M."/>
            <person name="Davidsen T.M."/>
            <person name="Wayne K.J."/>
            <person name="Tettelin H."/>
            <person name="Glass J.I."/>
            <person name="Rusch D."/>
            <person name="Podicherti R."/>
            <person name="Tsui H.-C.T."/>
            <person name="Winkler M.E."/>
        </authorList>
    </citation>
    <scope>NUCLEOTIDE SEQUENCE</scope>
</reference>
<dbReference type="InterPro" id="IPR027266">
    <property type="entry name" value="TrmE/GcvT-like"/>
</dbReference>
<dbReference type="InterPro" id="IPR018948">
    <property type="entry name" value="GTP-bd_TrmE_N"/>
</dbReference>
<dbReference type="SUPFAM" id="SSF103025">
    <property type="entry name" value="Folate-binding domain"/>
    <property type="match status" value="1"/>
</dbReference>